<keyword evidence="3" id="KW-0862">Zinc</keyword>
<name>A0AAE0M1J8_9PEZI</name>
<dbReference type="GO" id="GO:0033698">
    <property type="term" value="C:Rpd3L complex"/>
    <property type="evidence" value="ECO:0007669"/>
    <property type="project" value="TreeGrafter"/>
</dbReference>
<evidence type="ECO:0000256" key="4">
    <source>
        <dbReference type="SAM" id="MobiDB-lite"/>
    </source>
</evidence>
<feature type="compositionally biased region" description="Basic and acidic residues" evidence="4">
    <location>
        <begin position="147"/>
        <end position="158"/>
    </location>
</feature>
<feature type="compositionally biased region" description="Basic and acidic residues" evidence="4">
    <location>
        <begin position="10"/>
        <end position="20"/>
    </location>
</feature>
<evidence type="ECO:0000256" key="3">
    <source>
        <dbReference type="ARBA" id="ARBA00022833"/>
    </source>
</evidence>
<dbReference type="AlphaFoldDB" id="A0AAE0M1J8"/>
<comment type="caution">
    <text evidence="6">The sequence shown here is derived from an EMBL/GenBank/DDBJ whole genome shotgun (WGS) entry which is preliminary data.</text>
</comment>
<evidence type="ECO:0000256" key="2">
    <source>
        <dbReference type="ARBA" id="ARBA00022771"/>
    </source>
</evidence>
<dbReference type="PANTHER" id="PTHR47793:SF1">
    <property type="entry name" value="HISTONE DEACETYLASE COMPLEX SUBUNIT CTI6"/>
    <property type="match status" value="1"/>
</dbReference>
<keyword evidence="2" id="KW-0863">Zinc-finger</keyword>
<dbReference type="PROSITE" id="PS01359">
    <property type="entry name" value="ZF_PHD_1"/>
    <property type="match status" value="1"/>
</dbReference>
<reference evidence="6" key="2">
    <citation type="submission" date="2023-06" db="EMBL/GenBank/DDBJ databases">
        <authorList>
            <consortium name="Lawrence Berkeley National Laboratory"/>
            <person name="Haridas S."/>
            <person name="Hensen N."/>
            <person name="Bonometti L."/>
            <person name="Westerberg I."/>
            <person name="Brannstrom I.O."/>
            <person name="Guillou S."/>
            <person name="Cros-Aarteil S."/>
            <person name="Calhoun S."/>
            <person name="Kuo A."/>
            <person name="Mondo S."/>
            <person name="Pangilinan J."/>
            <person name="Riley R."/>
            <person name="Labutti K."/>
            <person name="Andreopoulos B."/>
            <person name="Lipzen A."/>
            <person name="Chen C."/>
            <person name="Yanf M."/>
            <person name="Daum C."/>
            <person name="Ng V."/>
            <person name="Clum A."/>
            <person name="Steindorff A."/>
            <person name="Ohm R."/>
            <person name="Martin F."/>
            <person name="Silar P."/>
            <person name="Natvig D."/>
            <person name="Lalanne C."/>
            <person name="Gautier V."/>
            <person name="Ament-Velasquez S.L."/>
            <person name="Kruys A."/>
            <person name="Hutchinson M.I."/>
            <person name="Powell A.J."/>
            <person name="Barry K."/>
            <person name="Miller A.N."/>
            <person name="Grigoriev I.V."/>
            <person name="Debuchy R."/>
            <person name="Gladieux P."/>
            <person name="Thoren M.H."/>
            <person name="Johannesson H."/>
        </authorList>
    </citation>
    <scope>NUCLEOTIDE SEQUENCE</scope>
    <source>
        <strain evidence="6">CBS 118394</strain>
    </source>
</reference>
<evidence type="ECO:0000313" key="6">
    <source>
        <dbReference type="EMBL" id="KAK3314674.1"/>
    </source>
</evidence>
<dbReference type="Pfam" id="PF20826">
    <property type="entry name" value="PHD_5"/>
    <property type="match status" value="1"/>
</dbReference>
<dbReference type="SMART" id="SM00249">
    <property type="entry name" value="PHD"/>
    <property type="match status" value="1"/>
</dbReference>
<proteinExistence type="predicted"/>
<keyword evidence="1" id="KW-0479">Metal-binding</keyword>
<dbReference type="EMBL" id="JAUEDM010000006">
    <property type="protein sequence ID" value="KAK3314674.1"/>
    <property type="molecule type" value="Genomic_DNA"/>
</dbReference>
<dbReference type="InterPro" id="IPR053051">
    <property type="entry name" value="HDAC_complex_subunit"/>
</dbReference>
<accession>A0AAE0M1J8</accession>
<protein>
    <recommendedName>
        <fullName evidence="5">Zinc finger PHD-type domain-containing protein</fullName>
    </recommendedName>
</protein>
<reference evidence="6" key="1">
    <citation type="journal article" date="2023" name="Mol. Phylogenet. Evol.">
        <title>Genome-scale phylogeny and comparative genomics of the fungal order Sordariales.</title>
        <authorList>
            <person name="Hensen N."/>
            <person name="Bonometti L."/>
            <person name="Westerberg I."/>
            <person name="Brannstrom I.O."/>
            <person name="Guillou S."/>
            <person name="Cros-Aarteil S."/>
            <person name="Calhoun S."/>
            <person name="Haridas S."/>
            <person name="Kuo A."/>
            <person name="Mondo S."/>
            <person name="Pangilinan J."/>
            <person name="Riley R."/>
            <person name="LaButti K."/>
            <person name="Andreopoulos B."/>
            <person name="Lipzen A."/>
            <person name="Chen C."/>
            <person name="Yan M."/>
            <person name="Daum C."/>
            <person name="Ng V."/>
            <person name="Clum A."/>
            <person name="Steindorff A."/>
            <person name="Ohm R.A."/>
            <person name="Martin F."/>
            <person name="Silar P."/>
            <person name="Natvig D.O."/>
            <person name="Lalanne C."/>
            <person name="Gautier V."/>
            <person name="Ament-Velasquez S.L."/>
            <person name="Kruys A."/>
            <person name="Hutchinson M.I."/>
            <person name="Powell A.J."/>
            <person name="Barry K."/>
            <person name="Miller A.N."/>
            <person name="Grigoriev I.V."/>
            <person name="Debuchy R."/>
            <person name="Gladieux P."/>
            <person name="Hiltunen Thoren M."/>
            <person name="Johannesson H."/>
        </authorList>
    </citation>
    <scope>NUCLEOTIDE SEQUENCE</scope>
    <source>
        <strain evidence="6">CBS 118394</strain>
    </source>
</reference>
<feature type="region of interest" description="Disordered" evidence="4">
    <location>
        <begin position="1"/>
        <end position="27"/>
    </location>
</feature>
<dbReference type="GO" id="GO:0008270">
    <property type="term" value="F:zinc ion binding"/>
    <property type="evidence" value="ECO:0007669"/>
    <property type="project" value="UniProtKB-KW"/>
</dbReference>
<evidence type="ECO:0000259" key="5">
    <source>
        <dbReference type="SMART" id="SM00249"/>
    </source>
</evidence>
<sequence>MTTSTGSPEPQRKGEKKAAPEPEEPEEEVIIRCVCGAREQDSDSGSEPWIGCDACGAWQHNICMGMSQYSEDLPEEYFCELCRPGNHKGLIASMAKGGKKPLWQERRRIYEEEEKTRKKGNARRKGQAKKKAEPRIHQSSRRSPKRSRIEERGVWLSW</sequence>
<dbReference type="GO" id="GO:0061188">
    <property type="term" value="P:negative regulation of rDNA heterochromatin formation"/>
    <property type="evidence" value="ECO:0007669"/>
    <property type="project" value="TreeGrafter"/>
</dbReference>
<organism evidence="6 7">
    <name type="scientific">Apodospora peruviana</name>
    <dbReference type="NCBI Taxonomy" id="516989"/>
    <lineage>
        <taxon>Eukaryota</taxon>
        <taxon>Fungi</taxon>
        <taxon>Dikarya</taxon>
        <taxon>Ascomycota</taxon>
        <taxon>Pezizomycotina</taxon>
        <taxon>Sordariomycetes</taxon>
        <taxon>Sordariomycetidae</taxon>
        <taxon>Sordariales</taxon>
        <taxon>Lasiosphaeriaceae</taxon>
        <taxon>Apodospora</taxon>
    </lineage>
</organism>
<evidence type="ECO:0000256" key="1">
    <source>
        <dbReference type="ARBA" id="ARBA00022723"/>
    </source>
</evidence>
<dbReference type="SUPFAM" id="SSF57903">
    <property type="entry name" value="FYVE/PHD zinc finger"/>
    <property type="match status" value="1"/>
</dbReference>
<dbReference type="InterPro" id="IPR019786">
    <property type="entry name" value="Zinc_finger_PHD-type_CS"/>
</dbReference>
<evidence type="ECO:0000313" key="7">
    <source>
        <dbReference type="Proteomes" id="UP001283341"/>
    </source>
</evidence>
<feature type="region of interest" description="Disordered" evidence="4">
    <location>
        <begin position="110"/>
        <end position="158"/>
    </location>
</feature>
<gene>
    <name evidence="6" type="ORF">B0H66DRAFT_593362</name>
</gene>
<dbReference type="InterPro" id="IPR011011">
    <property type="entry name" value="Znf_FYVE_PHD"/>
</dbReference>
<dbReference type="Gene3D" id="3.30.40.10">
    <property type="entry name" value="Zinc/RING finger domain, C3HC4 (zinc finger)"/>
    <property type="match status" value="1"/>
</dbReference>
<dbReference type="GO" id="GO:0070210">
    <property type="term" value="C:Rpd3L-Expanded complex"/>
    <property type="evidence" value="ECO:0007669"/>
    <property type="project" value="TreeGrafter"/>
</dbReference>
<feature type="compositionally biased region" description="Basic residues" evidence="4">
    <location>
        <begin position="117"/>
        <end position="129"/>
    </location>
</feature>
<dbReference type="PANTHER" id="PTHR47793">
    <property type="entry name" value="HISTONE DEACETYLASE COMPLEX SUBUNIT CTI6"/>
    <property type="match status" value="1"/>
</dbReference>
<keyword evidence="7" id="KW-1185">Reference proteome</keyword>
<dbReference type="Proteomes" id="UP001283341">
    <property type="component" value="Unassembled WGS sequence"/>
</dbReference>
<dbReference type="InterPro" id="IPR013083">
    <property type="entry name" value="Znf_RING/FYVE/PHD"/>
</dbReference>
<feature type="domain" description="Zinc finger PHD-type" evidence="5">
    <location>
        <begin position="32"/>
        <end position="83"/>
    </location>
</feature>
<dbReference type="InterPro" id="IPR001965">
    <property type="entry name" value="Znf_PHD"/>
</dbReference>
<dbReference type="GO" id="GO:0061186">
    <property type="term" value="P:negative regulation of silent mating-type cassette heterochromatin formation"/>
    <property type="evidence" value="ECO:0007669"/>
    <property type="project" value="TreeGrafter"/>
</dbReference>